<evidence type="ECO:0000259" key="6">
    <source>
        <dbReference type="PROSITE" id="PS50305"/>
    </source>
</evidence>
<dbReference type="GO" id="GO:0016740">
    <property type="term" value="F:transferase activity"/>
    <property type="evidence" value="ECO:0007669"/>
    <property type="project" value="UniProtKB-KW"/>
</dbReference>
<feature type="binding site" evidence="4">
    <location>
        <position position="237"/>
    </location>
    <ligand>
        <name>Zn(2+)</name>
        <dbReference type="ChEBI" id="CHEBI:29105"/>
    </ligand>
</feature>
<keyword evidence="4" id="KW-0862">Zinc</keyword>
<feature type="compositionally biased region" description="Basic residues" evidence="5">
    <location>
        <begin position="56"/>
        <end position="69"/>
    </location>
</feature>
<proteinExistence type="inferred from homology"/>
<evidence type="ECO:0000256" key="2">
    <source>
        <dbReference type="ARBA" id="ARBA00022679"/>
    </source>
</evidence>
<feature type="region of interest" description="Disordered" evidence="5">
    <location>
        <begin position="1"/>
        <end position="83"/>
    </location>
</feature>
<dbReference type="InterPro" id="IPR026590">
    <property type="entry name" value="Ssirtuin_cat_dom"/>
</dbReference>
<dbReference type="Gene3D" id="3.40.50.1220">
    <property type="entry name" value="TPP-binding domain"/>
    <property type="match status" value="1"/>
</dbReference>
<dbReference type="InterPro" id="IPR003000">
    <property type="entry name" value="Sirtuin"/>
</dbReference>
<dbReference type="GO" id="GO:0046872">
    <property type="term" value="F:metal ion binding"/>
    <property type="evidence" value="ECO:0007669"/>
    <property type="project" value="UniProtKB-KW"/>
</dbReference>
<feature type="region of interest" description="Disordered" evidence="5">
    <location>
        <begin position="421"/>
        <end position="574"/>
    </location>
</feature>
<dbReference type="GO" id="GO:0070403">
    <property type="term" value="F:NAD+ binding"/>
    <property type="evidence" value="ECO:0007669"/>
    <property type="project" value="InterPro"/>
</dbReference>
<evidence type="ECO:0000313" key="8">
    <source>
        <dbReference type="Proteomes" id="UP000091918"/>
    </source>
</evidence>
<feature type="active site" description="Proton acceptor" evidence="4">
    <location>
        <position position="229"/>
    </location>
</feature>
<evidence type="ECO:0000256" key="4">
    <source>
        <dbReference type="PROSITE-ProRule" id="PRU00236"/>
    </source>
</evidence>
<dbReference type="PANTHER" id="PTHR47651">
    <property type="entry name" value="NAD-DEPENDENT HISTONE DEACETYLASE HST4"/>
    <property type="match status" value="1"/>
</dbReference>
<feature type="binding site" evidence="4">
    <location>
        <position position="240"/>
    </location>
    <ligand>
        <name>Zn(2+)</name>
        <dbReference type="ChEBI" id="CHEBI:29105"/>
    </ligand>
</feature>
<feature type="compositionally biased region" description="Low complexity" evidence="5">
    <location>
        <begin position="455"/>
        <end position="464"/>
    </location>
</feature>
<protein>
    <recommendedName>
        <fullName evidence="6">Deacetylase sirtuin-type domain-containing protein</fullName>
    </recommendedName>
</protein>
<evidence type="ECO:0000256" key="1">
    <source>
        <dbReference type="ARBA" id="ARBA00006924"/>
    </source>
</evidence>
<dbReference type="EMBL" id="LGUA01000157">
    <property type="protein sequence ID" value="OAX83596.1"/>
    <property type="molecule type" value="Genomic_DNA"/>
</dbReference>
<feature type="domain" description="Deacetylase sirtuin-type" evidence="6">
    <location>
        <begin position="85"/>
        <end position="405"/>
    </location>
</feature>
<comment type="similarity">
    <text evidence="1">Belongs to the sirtuin family. Class I subfamily.</text>
</comment>
<keyword evidence="3" id="KW-0520">NAD</keyword>
<dbReference type="STRING" id="1658172.A0A1B7P3I9"/>
<evidence type="ECO:0000256" key="5">
    <source>
        <dbReference type="SAM" id="MobiDB-lite"/>
    </source>
</evidence>
<reference evidence="7 8" key="1">
    <citation type="submission" date="2015-07" db="EMBL/GenBank/DDBJ databases">
        <title>Emmonsia species relationships and genome sequence.</title>
        <authorList>
            <person name="Cuomo C.A."/>
            <person name="Schwartz I.S."/>
            <person name="Kenyon C."/>
            <person name="de Hoog G.S."/>
            <person name="Govender N.P."/>
            <person name="Botha A."/>
            <person name="Moreno L."/>
            <person name="de Vries M."/>
            <person name="Munoz J.F."/>
            <person name="Stielow J.B."/>
        </authorList>
    </citation>
    <scope>NUCLEOTIDE SEQUENCE [LARGE SCALE GENOMIC DNA]</scope>
    <source>
        <strain evidence="7 8">CBS 136260</strain>
    </source>
</reference>
<dbReference type="OrthoDB" id="2919105at2759"/>
<dbReference type="Gene3D" id="3.30.1600.10">
    <property type="entry name" value="SIR2/SIRT2 'Small Domain"/>
    <property type="match status" value="1"/>
</dbReference>
<keyword evidence="8" id="KW-1185">Reference proteome</keyword>
<organism evidence="7 8">
    <name type="scientific">Emergomyces africanus</name>
    <dbReference type="NCBI Taxonomy" id="1955775"/>
    <lineage>
        <taxon>Eukaryota</taxon>
        <taxon>Fungi</taxon>
        <taxon>Dikarya</taxon>
        <taxon>Ascomycota</taxon>
        <taxon>Pezizomycotina</taxon>
        <taxon>Eurotiomycetes</taxon>
        <taxon>Eurotiomycetidae</taxon>
        <taxon>Onygenales</taxon>
        <taxon>Ajellomycetaceae</taxon>
        <taxon>Emergomyces</taxon>
    </lineage>
</organism>
<dbReference type="InterPro" id="IPR026591">
    <property type="entry name" value="Sirtuin_cat_small_dom_sf"/>
</dbReference>
<feature type="compositionally biased region" description="Polar residues" evidence="5">
    <location>
        <begin position="421"/>
        <end position="434"/>
    </location>
</feature>
<dbReference type="PROSITE" id="PS50305">
    <property type="entry name" value="SIRTUIN"/>
    <property type="match status" value="1"/>
</dbReference>
<dbReference type="AlphaFoldDB" id="A0A1B7P3I9"/>
<feature type="binding site" evidence="4">
    <location>
        <position position="263"/>
    </location>
    <ligand>
        <name>Zn(2+)</name>
        <dbReference type="ChEBI" id="CHEBI:29105"/>
    </ligand>
</feature>
<dbReference type="InterPro" id="IPR029035">
    <property type="entry name" value="DHS-like_NAD/FAD-binding_dom"/>
</dbReference>
<dbReference type="Proteomes" id="UP000091918">
    <property type="component" value="Unassembled WGS sequence"/>
</dbReference>
<accession>A0A1B7P3I9</accession>
<feature type="compositionally biased region" description="Polar residues" evidence="5">
    <location>
        <begin position="508"/>
        <end position="520"/>
    </location>
</feature>
<gene>
    <name evidence="7" type="ORF">ACJ72_02043</name>
</gene>
<feature type="compositionally biased region" description="Low complexity" evidence="5">
    <location>
        <begin position="74"/>
        <end position="83"/>
    </location>
</feature>
<evidence type="ECO:0000256" key="3">
    <source>
        <dbReference type="ARBA" id="ARBA00023027"/>
    </source>
</evidence>
<sequence>MGYPFDPWGDSSDLSSPPTSPSPPPGLLPSPPPSQDNITLNSTDPLSASQDTAPPTKKRRKVQPKPRTTKHLDLSSTSLTSTDGFANQADELGLLLKALHKKRKIVVIAGAGISVSAGIPDFRSSHGLFKTLKKDHKLKASGKQLFDASVYRDNTMTSSFHDMVRSLSGMAASAQPTAFHHLLARLAKDGRLMRLYTQNVDGIETSLPPLATEVPLGVKAPWPRTIQLHGGLEKMVCQKCRHTSDFEAELFQGPDPPLCRKCCETDEFRTTTGQRSHGVGKLRPRIVLYNEHNPDEEAIGSVVTADLRARPDALIVVGTTLKIPGVRRIVKEMCHVVRGRKDGITMWINREPVPFGKDFENCWDLVIKGDCDEVARHANMKPWDDDSDDTIQECTASDVERVKQEQGPFSVIVPTSKCTQMNTGILTPSSSQDEAFNVKDQPPIPFNLTEKPTNKSLSSLLSGKPGKKAAKPRKLTQKKPGAPKKPRTTNTKTQPKKIDQQFRVGKSSKATVTPKKSLSPSEGDHSKPMLSISPGAARNNGPMFVETSTSPPWKDNVTISPTGSLPPDLERMLN</sequence>
<keyword evidence="2" id="KW-0808">Transferase</keyword>
<feature type="compositionally biased region" description="Pro residues" evidence="5">
    <location>
        <begin position="18"/>
        <end position="34"/>
    </location>
</feature>
<feature type="compositionally biased region" description="Basic residues" evidence="5">
    <location>
        <begin position="465"/>
        <end position="487"/>
    </location>
</feature>
<feature type="compositionally biased region" description="Polar residues" evidence="5">
    <location>
        <begin position="35"/>
        <end position="53"/>
    </location>
</feature>
<feature type="compositionally biased region" description="Polar residues" evidence="5">
    <location>
        <begin position="546"/>
        <end position="563"/>
    </location>
</feature>
<keyword evidence="4" id="KW-0479">Metal-binding</keyword>
<dbReference type="PANTHER" id="PTHR47651:SF17">
    <property type="entry name" value="DEACETYLASE SIRTUIN-TYPE DOMAIN-CONTAINING PROTEIN"/>
    <property type="match status" value="1"/>
</dbReference>
<evidence type="ECO:0000313" key="7">
    <source>
        <dbReference type="EMBL" id="OAX83596.1"/>
    </source>
</evidence>
<dbReference type="Pfam" id="PF02146">
    <property type="entry name" value="SIR2"/>
    <property type="match status" value="1"/>
</dbReference>
<dbReference type="SUPFAM" id="SSF52467">
    <property type="entry name" value="DHS-like NAD/FAD-binding domain"/>
    <property type="match status" value="1"/>
</dbReference>
<feature type="binding site" evidence="4">
    <location>
        <position position="259"/>
    </location>
    <ligand>
        <name>Zn(2+)</name>
        <dbReference type="ChEBI" id="CHEBI:29105"/>
    </ligand>
</feature>
<name>A0A1B7P3I9_9EURO</name>
<comment type="caution">
    <text evidence="7">The sequence shown here is derived from an EMBL/GenBank/DDBJ whole genome shotgun (WGS) entry which is preliminary data.</text>
</comment>